<dbReference type="NCBIfam" id="TIGR00322">
    <property type="entry name" value="diphth2_R"/>
    <property type="match status" value="1"/>
</dbReference>
<dbReference type="Gene3D" id="3.40.50.11850">
    <property type="entry name" value="Diphthamide synthesis DPH1/DPH2 domain 2"/>
    <property type="match status" value="1"/>
</dbReference>
<dbReference type="RefSeq" id="WP_010879298.1">
    <property type="nucleotide sequence ID" value="NZ_CP006577.1"/>
</dbReference>
<dbReference type="Proteomes" id="UP000028501">
    <property type="component" value="Chromosome"/>
</dbReference>
<dbReference type="Pfam" id="PF01866">
    <property type="entry name" value="Diphthamide_syn"/>
    <property type="match status" value="1"/>
</dbReference>
<accession>A0A075WML9</accession>
<dbReference type="GO" id="GO:0046872">
    <property type="term" value="F:metal ion binding"/>
    <property type="evidence" value="ECO:0007669"/>
    <property type="project" value="UniProtKB-KW"/>
</dbReference>
<dbReference type="GO" id="GO:0017183">
    <property type="term" value="P:protein histidyl modification to diphthamide"/>
    <property type="evidence" value="ECO:0007669"/>
    <property type="project" value="UniProtKB-UniRule"/>
</dbReference>
<dbReference type="AlphaFoldDB" id="A0A075WML9"/>
<reference evidence="11 12" key="1">
    <citation type="submission" date="2013-07" db="EMBL/GenBank/DDBJ databases">
        <title>Genome of Archaeoglobus fulgidus.</title>
        <authorList>
            <person name="Fiebig A."/>
            <person name="Birkeland N.-K."/>
        </authorList>
    </citation>
    <scope>NUCLEOTIDE SEQUENCE [LARGE SCALE GENOMIC DNA]</scope>
    <source>
        <strain evidence="11 12">DSM 8774</strain>
    </source>
</reference>
<evidence type="ECO:0000256" key="1">
    <source>
        <dbReference type="ARBA" id="ARBA00001966"/>
    </source>
</evidence>
<evidence type="ECO:0000256" key="9">
    <source>
        <dbReference type="ARBA" id="ARBA00048403"/>
    </source>
</evidence>
<keyword evidence="6 10" id="KW-0479">Metal-binding</keyword>
<dbReference type="EC" id="2.5.1.108" evidence="3 10"/>
<dbReference type="GO" id="GO:0051539">
    <property type="term" value="F:4 iron, 4 sulfur cluster binding"/>
    <property type="evidence" value="ECO:0007669"/>
    <property type="project" value="UniProtKB-UniRule"/>
</dbReference>
<dbReference type="PIRSF" id="PIRSF004967">
    <property type="entry name" value="DPH1"/>
    <property type="match status" value="1"/>
</dbReference>
<dbReference type="InterPro" id="IPR042264">
    <property type="entry name" value="DPH1/DPH2_2"/>
</dbReference>
<protein>
    <recommendedName>
        <fullName evidence="3 10">2-(3-amino-3-carboxypropyl)histidine synthase</fullName>
        <ecNumber evidence="3 10">2.5.1.108</ecNumber>
    </recommendedName>
</protein>
<evidence type="ECO:0000256" key="7">
    <source>
        <dbReference type="ARBA" id="ARBA00023004"/>
    </source>
</evidence>
<keyword evidence="5 10" id="KW-0949">S-adenosyl-L-methionine</keyword>
<keyword evidence="10" id="KW-0004">4Fe-4S</keyword>
<dbReference type="PANTHER" id="PTHR10762">
    <property type="entry name" value="DIPHTHAMIDE BIOSYNTHESIS PROTEIN"/>
    <property type="match status" value="1"/>
</dbReference>
<comment type="function">
    <text evidence="10">Catalyzes the first step of diphthamide biosynthesis, i.e. the transfer of the 3-amino-3-carboxypropyl group from S-adenosyl-L-methionine (SAM) to the C2 position of the imidazole ring of the target histidine residue in translation elongation factor 2 (EF-2).</text>
</comment>
<evidence type="ECO:0000256" key="6">
    <source>
        <dbReference type="ARBA" id="ARBA00022723"/>
    </source>
</evidence>
<dbReference type="InterPro" id="IPR042265">
    <property type="entry name" value="DPH1/DPH2_3"/>
</dbReference>
<organism evidence="11 12">
    <name type="scientific">Archaeoglobus fulgidus DSM 8774</name>
    <dbReference type="NCBI Taxonomy" id="1344584"/>
    <lineage>
        <taxon>Archaea</taxon>
        <taxon>Methanobacteriati</taxon>
        <taxon>Methanobacteriota</taxon>
        <taxon>Archaeoglobi</taxon>
        <taxon>Archaeoglobales</taxon>
        <taxon>Archaeoglobaceae</taxon>
        <taxon>Archaeoglobus</taxon>
    </lineage>
</organism>
<evidence type="ECO:0000313" key="12">
    <source>
        <dbReference type="Proteomes" id="UP000028501"/>
    </source>
</evidence>
<dbReference type="InterPro" id="IPR022428">
    <property type="entry name" value="Dph2_arc"/>
</dbReference>
<proteinExistence type="inferred from homology"/>
<sequence>MNNISIPFEKLGNAKKVGIQLPDGLKRRAIEIAQLIEDRGYDVVISGETSFGACDIDLSILEVVDVLLHFAHTPILKDERVVYVPYFIEYNPKIDLKVDERRIALIATAQYVHKLPEVAEWLRGKGYEVEIGSPRGRVVYPGQVLGCNYSVLRGSNADAVVFIGDGLFHATGAAMYTKKKVYAYNPLSGELKEVDARNFEKKRYLEVSKCVGKSKAGILVSSKPGQRRLRLAEKLKKIGRENGLFCSIIYLNNVRAEELYNLPFDFYVNTACPRIAYDDGARFEKPVISPQEFELLLGLRESIAMDEIEF</sequence>
<evidence type="ECO:0000313" key="11">
    <source>
        <dbReference type="EMBL" id="AIG98803.1"/>
    </source>
</evidence>
<dbReference type="EMBL" id="CP006577">
    <property type="protein sequence ID" value="AIG98803.1"/>
    <property type="molecule type" value="Genomic_DNA"/>
</dbReference>
<evidence type="ECO:0000256" key="3">
    <source>
        <dbReference type="ARBA" id="ARBA00012221"/>
    </source>
</evidence>
<dbReference type="Gene3D" id="3.40.50.11860">
    <property type="entry name" value="Diphthamide synthesis DPH1/DPH2 domain 3"/>
    <property type="match status" value="1"/>
</dbReference>
<dbReference type="PANTHER" id="PTHR10762:SF1">
    <property type="entry name" value="2-(3-AMINO-3-CARBOXYPROPYL)HISTIDINE SYNTHASE SUBUNIT 1"/>
    <property type="match status" value="1"/>
</dbReference>
<dbReference type="NCBIfam" id="TIGR03682">
    <property type="entry name" value="arCOG04112"/>
    <property type="match status" value="1"/>
</dbReference>
<dbReference type="GeneID" id="24795546"/>
<dbReference type="KEGG" id="afg:AFULGI_00020550"/>
<comment type="pathway">
    <text evidence="2 10">Protein modification; peptidyl-diphthamide biosynthesis.</text>
</comment>
<comment type="catalytic activity">
    <reaction evidence="9 10">
        <text>L-histidyl-[translation elongation factor 2] + S-adenosyl-L-methionine = 2-[(3S)-amino-3-carboxypropyl]-L-histidyl-[translation elongation factor 2] + S-methyl-5'-thioadenosine + H(+)</text>
        <dbReference type="Rhea" id="RHEA:36783"/>
        <dbReference type="Rhea" id="RHEA-COMP:9748"/>
        <dbReference type="Rhea" id="RHEA-COMP:9749"/>
        <dbReference type="ChEBI" id="CHEBI:15378"/>
        <dbReference type="ChEBI" id="CHEBI:17509"/>
        <dbReference type="ChEBI" id="CHEBI:29979"/>
        <dbReference type="ChEBI" id="CHEBI:59789"/>
        <dbReference type="ChEBI" id="CHEBI:73995"/>
        <dbReference type="EC" id="2.5.1.108"/>
    </reaction>
</comment>
<dbReference type="InterPro" id="IPR035435">
    <property type="entry name" value="DPH1/DPH2_euk_archaea"/>
</dbReference>
<dbReference type="SFLD" id="SFLDS00032">
    <property type="entry name" value="Radical_SAM_3-amino-3-carboxyp"/>
    <property type="match status" value="1"/>
</dbReference>
<name>A0A075WML9_ARCFL</name>
<comment type="cofactor">
    <cofactor evidence="1 10">
        <name>[4Fe-4S] cluster</name>
        <dbReference type="ChEBI" id="CHEBI:49883"/>
    </cofactor>
</comment>
<dbReference type="InterPro" id="IPR042263">
    <property type="entry name" value="DPH1/DPH2_1"/>
</dbReference>
<evidence type="ECO:0000256" key="8">
    <source>
        <dbReference type="ARBA" id="ARBA00023014"/>
    </source>
</evidence>
<dbReference type="HOGENOM" id="CLU_037146_0_0_2"/>
<keyword evidence="8 10" id="KW-0411">Iron-sulfur</keyword>
<dbReference type="InterPro" id="IPR016435">
    <property type="entry name" value="DPH1/DPH2"/>
</dbReference>
<keyword evidence="4 10" id="KW-0808">Transferase</keyword>
<evidence type="ECO:0000256" key="4">
    <source>
        <dbReference type="ARBA" id="ARBA00022679"/>
    </source>
</evidence>
<evidence type="ECO:0000256" key="2">
    <source>
        <dbReference type="ARBA" id="ARBA00005156"/>
    </source>
</evidence>
<keyword evidence="7 10" id="KW-0408">Iron</keyword>
<evidence type="ECO:0000256" key="5">
    <source>
        <dbReference type="ARBA" id="ARBA00022691"/>
    </source>
</evidence>
<dbReference type="UniPathway" id="UPA00559"/>
<gene>
    <name evidence="11" type="ORF">AFULGI_00020550</name>
</gene>
<dbReference type="Gene3D" id="3.40.50.11840">
    <property type="entry name" value="Diphthamide synthesis DPH1/DPH2 domain 1"/>
    <property type="match status" value="1"/>
</dbReference>
<evidence type="ECO:0000256" key="10">
    <source>
        <dbReference type="PIRNR" id="PIRNR004967"/>
    </source>
</evidence>
<comment type="similarity">
    <text evidence="10">Belongs to the DPH1/DPH2 family.</text>
</comment>
<dbReference type="GO" id="GO:0090560">
    <property type="term" value="F:2-(3-amino-3-carboxypropyl)histidine synthase activity"/>
    <property type="evidence" value="ECO:0007669"/>
    <property type="project" value="UniProtKB-UniRule"/>
</dbReference>